<reference evidence="2 3" key="1">
    <citation type="journal article" date="2016" name="Sci. Rep.">
        <title>Insights into Adaptations to a Near-Obligate Nematode Endoparasitic Lifestyle from the Finished Genome of Drechmeria coniospora.</title>
        <authorList>
            <person name="Zhang L."/>
            <person name="Zhou Z."/>
            <person name="Guo Q."/>
            <person name="Fokkens L."/>
            <person name="Miskei M."/>
            <person name="Pocsi I."/>
            <person name="Zhang W."/>
            <person name="Chen M."/>
            <person name="Wang L."/>
            <person name="Sun Y."/>
            <person name="Donzelli B.G."/>
            <person name="Gibson D.M."/>
            <person name="Nelson D.R."/>
            <person name="Luo J.G."/>
            <person name="Rep M."/>
            <person name="Liu H."/>
            <person name="Yang S."/>
            <person name="Wang J."/>
            <person name="Krasnoff S.B."/>
            <person name="Xu Y."/>
            <person name="Molnar I."/>
            <person name="Lin M."/>
        </authorList>
    </citation>
    <scope>NUCLEOTIDE SEQUENCE [LARGE SCALE GENOMIC DNA]</scope>
    <source>
        <strain evidence="2 3">ARSEF 6962</strain>
    </source>
</reference>
<evidence type="ECO:0000256" key="1">
    <source>
        <dbReference type="SAM" id="MobiDB-lite"/>
    </source>
</evidence>
<dbReference type="RefSeq" id="XP_040658358.1">
    <property type="nucleotide sequence ID" value="XM_040797475.1"/>
</dbReference>
<dbReference type="GeneID" id="63712776"/>
<dbReference type="Proteomes" id="UP000076580">
    <property type="component" value="Chromosome 01"/>
</dbReference>
<organism evidence="2 3">
    <name type="scientific">Drechmeria coniospora</name>
    <name type="common">Nematophagous fungus</name>
    <name type="synonym">Meria coniospora</name>
    <dbReference type="NCBI Taxonomy" id="98403"/>
    <lineage>
        <taxon>Eukaryota</taxon>
        <taxon>Fungi</taxon>
        <taxon>Dikarya</taxon>
        <taxon>Ascomycota</taxon>
        <taxon>Pezizomycotina</taxon>
        <taxon>Sordariomycetes</taxon>
        <taxon>Hypocreomycetidae</taxon>
        <taxon>Hypocreales</taxon>
        <taxon>Ophiocordycipitaceae</taxon>
        <taxon>Drechmeria</taxon>
    </lineage>
</organism>
<dbReference type="EMBL" id="LAYC01000001">
    <property type="protein sequence ID" value="KYK59006.1"/>
    <property type="molecule type" value="Genomic_DNA"/>
</dbReference>
<comment type="caution">
    <text evidence="2">The sequence shown here is derived from an EMBL/GenBank/DDBJ whole genome shotgun (WGS) entry which is preliminary data.</text>
</comment>
<evidence type="ECO:0000313" key="2">
    <source>
        <dbReference type="EMBL" id="KYK59006.1"/>
    </source>
</evidence>
<gene>
    <name evidence="2" type="ORF">DCS_00133</name>
</gene>
<dbReference type="AlphaFoldDB" id="A0A151GPI2"/>
<dbReference type="InParanoid" id="A0A151GPI2"/>
<feature type="compositionally biased region" description="Polar residues" evidence="1">
    <location>
        <begin position="124"/>
        <end position="151"/>
    </location>
</feature>
<feature type="region of interest" description="Disordered" evidence="1">
    <location>
        <begin position="103"/>
        <end position="153"/>
    </location>
</feature>
<evidence type="ECO:0000313" key="3">
    <source>
        <dbReference type="Proteomes" id="UP000076580"/>
    </source>
</evidence>
<name>A0A151GPI2_DRECN</name>
<sequence length="172" mass="18014">MPDIACGPPPGSNIASGPPLSQGNMTALGSNNCTLALATASTLLLAYNGELFPECQSFGHKTTKLYEACLAQSCDNVHEWVAGYISSYEMFGCADYKYTPTTPSVTPSVTRSATKTPVPPGDSSPVTTQPTTAASGQTSRETAGPTQSGGSSWRPYRRWPAMALAAVVLLYL</sequence>
<accession>A0A151GPI2</accession>
<proteinExistence type="predicted"/>
<protein>
    <submittedName>
        <fullName evidence="2">Uncharacterized protein</fullName>
    </submittedName>
</protein>
<keyword evidence="3" id="KW-1185">Reference proteome</keyword>